<evidence type="ECO:0000313" key="1">
    <source>
        <dbReference type="EMBL" id="GBM48996.1"/>
    </source>
</evidence>
<evidence type="ECO:0000313" key="2">
    <source>
        <dbReference type="Proteomes" id="UP000499080"/>
    </source>
</evidence>
<dbReference type="AlphaFoldDB" id="A0A4Y2G898"/>
<dbReference type="Proteomes" id="UP000499080">
    <property type="component" value="Unassembled WGS sequence"/>
</dbReference>
<reference evidence="1 2" key="1">
    <citation type="journal article" date="2019" name="Sci. Rep.">
        <title>Orb-weaving spider Araneus ventricosus genome elucidates the spidroin gene catalogue.</title>
        <authorList>
            <person name="Kono N."/>
            <person name="Nakamura H."/>
            <person name="Ohtoshi R."/>
            <person name="Moran D.A.P."/>
            <person name="Shinohara A."/>
            <person name="Yoshida Y."/>
            <person name="Fujiwara M."/>
            <person name="Mori M."/>
            <person name="Tomita M."/>
            <person name="Arakawa K."/>
        </authorList>
    </citation>
    <scope>NUCLEOTIDE SEQUENCE [LARGE SCALE GENOMIC DNA]</scope>
</reference>
<organism evidence="1 2">
    <name type="scientific">Araneus ventricosus</name>
    <name type="common">Orbweaver spider</name>
    <name type="synonym">Epeira ventricosa</name>
    <dbReference type="NCBI Taxonomy" id="182803"/>
    <lineage>
        <taxon>Eukaryota</taxon>
        <taxon>Metazoa</taxon>
        <taxon>Ecdysozoa</taxon>
        <taxon>Arthropoda</taxon>
        <taxon>Chelicerata</taxon>
        <taxon>Arachnida</taxon>
        <taxon>Araneae</taxon>
        <taxon>Araneomorphae</taxon>
        <taxon>Entelegynae</taxon>
        <taxon>Araneoidea</taxon>
        <taxon>Araneidae</taxon>
        <taxon>Araneus</taxon>
    </lineage>
</organism>
<gene>
    <name evidence="1" type="ORF">AVEN_55207_1</name>
</gene>
<keyword evidence="2" id="KW-1185">Reference proteome</keyword>
<name>A0A4Y2G898_ARAVE</name>
<sequence>MSRAGLPLELWSPLIYGGFCFYLDAHHWGIWIASGTAWNYPQRFAFPKRIVLSHGVADNSGQMLEQNLSFSLPGTRLHVSLKRKETADLGTKTRKEKIDRISADRLHALPWKHIALTKVAVQFGTSGGSRCLNCNAHIQFQLPLFRSFFLSAFAVRFAFYWQFWRSAKVLE</sequence>
<protein>
    <submittedName>
        <fullName evidence="1">Uncharacterized protein</fullName>
    </submittedName>
</protein>
<proteinExistence type="predicted"/>
<dbReference type="EMBL" id="BGPR01001236">
    <property type="protein sequence ID" value="GBM48996.1"/>
    <property type="molecule type" value="Genomic_DNA"/>
</dbReference>
<comment type="caution">
    <text evidence="1">The sequence shown here is derived from an EMBL/GenBank/DDBJ whole genome shotgun (WGS) entry which is preliminary data.</text>
</comment>
<accession>A0A4Y2G898</accession>